<keyword evidence="2 12" id="KW-0547">Nucleotide-binding</keyword>
<comment type="catalytic activity">
    <reaction evidence="11">
        <text>ATP + H2O = ADP + phosphate + H(+)</text>
        <dbReference type="Rhea" id="RHEA:13065"/>
        <dbReference type="ChEBI" id="CHEBI:15377"/>
        <dbReference type="ChEBI" id="CHEBI:15378"/>
        <dbReference type="ChEBI" id="CHEBI:30616"/>
        <dbReference type="ChEBI" id="CHEBI:43474"/>
        <dbReference type="ChEBI" id="CHEBI:456216"/>
        <dbReference type="EC" id="5.6.2.4"/>
    </reaction>
</comment>
<sequence length="805" mass="88614">MSDSAALPASQPDPAYVSGLNPPQREAVLTTEGPVLVLAGAGTGKTAALTARLAHLIATRRAWPSQILAVTFTNKAAREMKERVSRISNGAIEGMPWLGTFHSIGAKMLRIHAELAGLQSNFTILDTDDQLRLLKQLIAAADLDEKRWPARQLAACIDRWKNKGWIPADIDAGESEAFANGRGGELYAQYQDRLKALNACDFGDLLLHMLTVFRTHPDVLEHYRDRFRYILVDEYQDTNAVQYDWLRLLAEPRRNICCVGDDDQSIYSWRGAEVANILRFEADFPGATTIRLEQNYRSTPHILGAASGLIAHNSGRLGKTLWTEIDAGDKVRVIGVWDGPEEARRIGDDVESMQRRGGSLDDVAILVRAQFQTREFEERFIAIGLPYQIVGGFRFYERAEIRDALAYLRLVQSPADDLAFERIVNTPKRGLGDKAVAAIHRHARAAGLPLLLAAAQMLDSDELTPQARRSLGRFVGDFGRWRTMHAQNLADAENAALQPTGSTFDAATFTKGRSAPHADLARLLLEESGYTAALQAEKSAEAAGRLENLAELARAMEEYETLSAFLEHVSLVMDNDAARGEPKVTIMTIHAAKGLEFPVVFLAGWEEGVFPSQRAIDEGGLASLEEERRLAYVAITRARREATILHAANRRIYGQWTSSIPSRFIAELPPEHIESETTMTGGESLWRAQWSEREDPFAHLAYGGTQRATTRGPGYQRAASDFRAQLDDRSSGARPAGAYGSGPSEVRASAISLGNKGRSDLALGQRVFHGKFGYGTIALIEGNKLEIDFEHAGRKRVLDSFVSAG</sequence>
<dbReference type="SUPFAM" id="SSF52540">
    <property type="entry name" value="P-loop containing nucleoside triphosphate hydrolases"/>
    <property type="match status" value="1"/>
</dbReference>
<organism evidence="16 17">
    <name type="scientific">Sphingomonas arvum</name>
    <dbReference type="NCBI Taxonomy" id="2992113"/>
    <lineage>
        <taxon>Bacteria</taxon>
        <taxon>Pseudomonadati</taxon>
        <taxon>Pseudomonadota</taxon>
        <taxon>Alphaproteobacteria</taxon>
        <taxon>Sphingomonadales</taxon>
        <taxon>Sphingomonadaceae</taxon>
        <taxon>Sphingomonas</taxon>
    </lineage>
</organism>
<keyword evidence="4 12" id="KW-0347">Helicase</keyword>
<dbReference type="EC" id="5.6.2.4" evidence="9"/>
<dbReference type="InterPro" id="IPR014016">
    <property type="entry name" value="UvrD-like_ATP-bd"/>
</dbReference>
<feature type="region of interest" description="Disordered" evidence="13">
    <location>
        <begin position="1"/>
        <end position="21"/>
    </location>
</feature>
<evidence type="ECO:0000256" key="13">
    <source>
        <dbReference type="SAM" id="MobiDB-lite"/>
    </source>
</evidence>
<keyword evidence="7" id="KW-0413">Isomerase</keyword>
<evidence type="ECO:0000256" key="9">
    <source>
        <dbReference type="ARBA" id="ARBA00034808"/>
    </source>
</evidence>
<keyword evidence="5 12" id="KW-0067">ATP-binding</keyword>
<evidence type="ECO:0000313" key="16">
    <source>
        <dbReference type="EMBL" id="MCW3798556.1"/>
    </source>
</evidence>
<dbReference type="Pfam" id="PF00580">
    <property type="entry name" value="UvrD-helicase"/>
    <property type="match status" value="1"/>
</dbReference>
<dbReference type="InterPro" id="IPR014017">
    <property type="entry name" value="DNA_helicase_UvrD-like_C"/>
</dbReference>
<dbReference type="Proteomes" id="UP001526246">
    <property type="component" value="Unassembled WGS sequence"/>
</dbReference>
<evidence type="ECO:0000256" key="1">
    <source>
        <dbReference type="ARBA" id="ARBA00009922"/>
    </source>
</evidence>
<accession>A0ABT3JHU4</accession>
<evidence type="ECO:0000256" key="8">
    <source>
        <dbReference type="ARBA" id="ARBA00034617"/>
    </source>
</evidence>
<evidence type="ECO:0000259" key="14">
    <source>
        <dbReference type="PROSITE" id="PS51198"/>
    </source>
</evidence>
<dbReference type="CDD" id="cd18807">
    <property type="entry name" value="SF1_C_UvrD"/>
    <property type="match status" value="1"/>
</dbReference>
<reference evidence="16 17" key="1">
    <citation type="submission" date="2022-10" db="EMBL/GenBank/DDBJ databases">
        <title>Sphingomonas sp.</title>
        <authorList>
            <person name="Jin C."/>
        </authorList>
    </citation>
    <scope>NUCLEOTIDE SEQUENCE [LARGE SCALE GENOMIC DNA]</scope>
    <source>
        <strain evidence="16 17">BN140010</strain>
    </source>
</reference>
<keyword evidence="6" id="KW-0238">DNA-binding</keyword>
<evidence type="ECO:0000256" key="10">
    <source>
        <dbReference type="ARBA" id="ARBA00034923"/>
    </source>
</evidence>
<evidence type="ECO:0000256" key="12">
    <source>
        <dbReference type="PROSITE-ProRule" id="PRU00560"/>
    </source>
</evidence>
<gene>
    <name evidence="16" type="ORF">OMW55_12135</name>
</gene>
<dbReference type="PROSITE" id="PS51198">
    <property type="entry name" value="UVRD_HELICASE_ATP_BIND"/>
    <property type="match status" value="1"/>
</dbReference>
<evidence type="ECO:0000256" key="11">
    <source>
        <dbReference type="ARBA" id="ARBA00048988"/>
    </source>
</evidence>
<dbReference type="Gene3D" id="1.10.10.160">
    <property type="match status" value="1"/>
</dbReference>
<dbReference type="Gene3D" id="1.10.486.10">
    <property type="entry name" value="PCRA, domain 4"/>
    <property type="match status" value="1"/>
</dbReference>
<name>A0ABT3JHU4_9SPHN</name>
<dbReference type="Pfam" id="PF13361">
    <property type="entry name" value="UvrD_C"/>
    <property type="match status" value="1"/>
</dbReference>
<comment type="caution">
    <text evidence="16">The sequence shown here is derived from an EMBL/GenBank/DDBJ whole genome shotgun (WGS) entry which is preliminary data.</text>
</comment>
<proteinExistence type="inferred from homology"/>
<evidence type="ECO:0000313" key="17">
    <source>
        <dbReference type="Proteomes" id="UP001526246"/>
    </source>
</evidence>
<dbReference type="InterPro" id="IPR027417">
    <property type="entry name" value="P-loop_NTPase"/>
</dbReference>
<dbReference type="Gene3D" id="3.40.50.300">
    <property type="entry name" value="P-loop containing nucleotide triphosphate hydrolases"/>
    <property type="match status" value="2"/>
</dbReference>
<feature type="domain" description="UvrD-like helicase ATP-binding" evidence="14">
    <location>
        <begin position="18"/>
        <end position="299"/>
    </location>
</feature>
<evidence type="ECO:0000256" key="5">
    <source>
        <dbReference type="ARBA" id="ARBA00022840"/>
    </source>
</evidence>
<feature type="binding site" evidence="12">
    <location>
        <begin position="39"/>
        <end position="46"/>
    </location>
    <ligand>
        <name>ATP</name>
        <dbReference type="ChEBI" id="CHEBI:30616"/>
    </ligand>
</feature>
<dbReference type="CDD" id="cd17932">
    <property type="entry name" value="DEXQc_UvrD"/>
    <property type="match status" value="1"/>
</dbReference>
<keyword evidence="3 12" id="KW-0378">Hydrolase</keyword>
<dbReference type="InterPro" id="IPR000212">
    <property type="entry name" value="DNA_helicase_UvrD/REP"/>
</dbReference>
<evidence type="ECO:0000256" key="2">
    <source>
        <dbReference type="ARBA" id="ARBA00022741"/>
    </source>
</evidence>
<comment type="catalytic activity">
    <reaction evidence="8">
        <text>Couples ATP hydrolysis with the unwinding of duplex DNA by translocating in the 3'-5' direction.</text>
        <dbReference type="EC" id="5.6.2.4"/>
    </reaction>
</comment>
<protein>
    <recommendedName>
        <fullName evidence="9">DNA 3'-5' helicase</fullName>
        <ecNumber evidence="9">5.6.2.4</ecNumber>
    </recommendedName>
    <alternativeName>
        <fullName evidence="10">DNA 3'-5' helicase II</fullName>
    </alternativeName>
</protein>
<dbReference type="PANTHER" id="PTHR11070">
    <property type="entry name" value="UVRD / RECB / PCRA DNA HELICASE FAMILY MEMBER"/>
    <property type="match status" value="1"/>
</dbReference>
<evidence type="ECO:0000256" key="7">
    <source>
        <dbReference type="ARBA" id="ARBA00023235"/>
    </source>
</evidence>
<comment type="similarity">
    <text evidence="1">Belongs to the helicase family. UvrD subfamily.</text>
</comment>
<dbReference type="RefSeq" id="WP_264883447.1">
    <property type="nucleotide sequence ID" value="NZ_JAPDOB010000002.1"/>
</dbReference>
<evidence type="ECO:0000256" key="4">
    <source>
        <dbReference type="ARBA" id="ARBA00022806"/>
    </source>
</evidence>
<dbReference type="InterPro" id="IPR013986">
    <property type="entry name" value="DExx_box_DNA_helicase_dom_sf"/>
</dbReference>
<keyword evidence="17" id="KW-1185">Reference proteome</keyword>
<dbReference type="PANTHER" id="PTHR11070:SF2">
    <property type="entry name" value="ATP-DEPENDENT DNA HELICASE SRS2"/>
    <property type="match status" value="1"/>
</dbReference>
<evidence type="ECO:0000256" key="6">
    <source>
        <dbReference type="ARBA" id="ARBA00023125"/>
    </source>
</evidence>
<evidence type="ECO:0000259" key="15">
    <source>
        <dbReference type="PROSITE" id="PS51217"/>
    </source>
</evidence>
<dbReference type="EMBL" id="JAPDOB010000002">
    <property type="protein sequence ID" value="MCW3798556.1"/>
    <property type="molecule type" value="Genomic_DNA"/>
</dbReference>
<feature type="domain" description="UvrD-like helicase C-terminal" evidence="15">
    <location>
        <begin position="300"/>
        <end position="594"/>
    </location>
</feature>
<evidence type="ECO:0000256" key="3">
    <source>
        <dbReference type="ARBA" id="ARBA00022801"/>
    </source>
</evidence>
<dbReference type="PROSITE" id="PS51217">
    <property type="entry name" value="UVRD_HELICASE_CTER"/>
    <property type="match status" value="1"/>
</dbReference>